<name>A0A1F7I2E7_9BACT</name>
<evidence type="ECO:0000313" key="2">
    <source>
        <dbReference type="Proteomes" id="UP000178853"/>
    </source>
</evidence>
<dbReference type="EMBL" id="MGAA01000017">
    <property type="protein sequence ID" value="OGK37539.1"/>
    <property type="molecule type" value="Genomic_DNA"/>
</dbReference>
<sequence length="254" mass="29430">MPNNISRSKAFYSIKTATEKEGNLFFIEYNILLKTIESVNNFSILYKGSRTGVRGGPYTHRQQDLYRAMLVFACAGLDVFVKELVRHKLPQLIKKDKEVEKKFREYVEREIKKDDKRTLNMVALALINDKPRDVFLGEYILSMTGSSLQSVEELMKVANASGLNTNKIFDSRKKSQIKDAFIARNQIIHEMDINIDQSPSKTSAYRTRRQRVAKKMEINTKSILRLAEEIFLAYKEQFKKFEIIDIEKKSNAAN</sequence>
<accession>A0A1F7I2E7</accession>
<organism evidence="1 2">
    <name type="scientific">Candidatus Roizmanbacteria bacterium RIFCSPHIGHO2_12_FULL_39_8</name>
    <dbReference type="NCBI Taxonomy" id="1802050"/>
    <lineage>
        <taxon>Bacteria</taxon>
        <taxon>Candidatus Roizmaniibacteriota</taxon>
    </lineage>
</organism>
<proteinExistence type="predicted"/>
<protein>
    <submittedName>
        <fullName evidence="1">Uncharacterized protein</fullName>
    </submittedName>
</protein>
<gene>
    <name evidence="1" type="ORF">A3F60_00210</name>
</gene>
<comment type="caution">
    <text evidence="1">The sequence shown here is derived from an EMBL/GenBank/DDBJ whole genome shotgun (WGS) entry which is preliminary data.</text>
</comment>
<dbReference type="Proteomes" id="UP000178853">
    <property type="component" value="Unassembled WGS sequence"/>
</dbReference>
<evidence type="ECO:0000313" key="1">
    <source>
        <dbReference type="EMBL" id="OGK37539.1"/>
    </source>
</evidence>
<reference evidence="1 2" key="1">
    <citation type="journal article" date="2016" name="Nat. Commun.">
        <title>Thousands of microbial genomes shed light on interconnected biogeochemical processes in an aquifer system.</title>
        <authorList>
            <person name="Anantharaman K."/>
            <person name="Brown C.T."/>
            <person name="Hug L.A."/>
            <person name="Sharon I."/>
            <person name="Castelle C.J."/>
            <person name="Probst A.J."/>
            <person name="Thomas B.C."/>
            <person name="Singh A."/>
            <person name="Wilkins M.J."/>
            <person name="Karaoz U."/>
            <person name="Brodie E.L."/>
            <person name="Williams K.H."/>
            <person name="Hubbard S.S."/>
            <person name="Banfield J.F."/>
        </authorList>
    </citation>
    <scope>NUCLEOTIDE SEQUENCE [LARGE SCALE GENOMIC DNA]</scope>
</reference>
<dbReference type="AlphaFoldDB" id="A0A1F7I2E7"/>